<organism evidence="5 6">
    <name type="scientific">Bradyrhizobium betae</name>
    <dbReference type="NCBI Taxonomy" id="244734"/>
    <lineage>
        <taxon>Bacteria</taxon>
        <taxon>Pseudomonadati</taxon>
        <taxon>Pseudomonadota</taxon>
        <taxon>Alphaproteobacteria</taxon>
        <taxon>Hyphomicrobiales</taxon>
        <taxon>Nitrobacteraceae</taxon>
        <taxon>Bradyrhizobium</taxon>
    </lineage>
</organism>
<evidence type="ECO:0000313" key="6">
    <source>
        <dbReference type="Proteomes" id="UP000290819"/>
    </source>
</evidence>
<comment type="caution">
    <text evidence="5">The sequence shown here is derived from an EMBL/GenBank/DDBJ whole genome shotgun (WGS) entry which is preliminary data.</text>
</comment>
<gene>
    <name evidence="5" type="ORF">B5V03_01890</name>
</gene>
<evidence type="ECO:0000259" key="4">
    <source>
        <dbReference type="Pfam" id="PF13458"/>
    </source>
</evidence>
<evidence type="ECO:0000256" key="1">
    <source>
        <dbReference type="ARBA" id="ARBA00010062"/>
    </source>
</evidence>
<dbReference type="RefSeq" id="WP_129267565.1">
    <property type="nucleotide sequence ID" value="NZ_MZXW01000004.1"/>
</dbReference>
<dbReference type="PANTHER" id="PTHR47235">
    <property type="entry name" value="BLR6548 PROTEIN"/>
    <property type="match status" value="1"/>
</dbReference>
<dbReference type="OrthoDB" id="9791590at2"/>
<dbReference type="InterPro" id="IPR028082">
    <property type="entry name" value="Peripla_BP_I"/>
</dbReference>
<reference evidence="5 6" key="1">
    <citation type="submission" date="2017-03" db="EMBL/GenBank/DDBJ databases">
        <authorList>
            <person name="Safronova V.I."/>
            <person name="Sazanova A.L."/>
            <person name="Chirak E.R."/>
        </authorList>
    </citation>
    <scope>NUCLEOTIDE SEQUENCE [LARGE SCALE GENOMIC DNA]</scope>
    <source>
        <strain evidence="5 6">Opo-243</strain>
    </source>
</reference>
<accession>A0A4Q1VPM6</accession>
<sequence>MKNVRKLMLAAGSIGILALALSGQALAAGPTCAGGTIKVGAVSTVTGPIDFSEVPKATQAAFDQINAAGGVNGCKIDYTISDDKADPQVAAQAARDLIDNKEVVAIVGGASLLECAVNGPTYKRKNVLDIPGVGVDAACFNSPNIAPVNAGPFTMTTAVSYFGARSLNVKKLCAVIGIIGGTDEAYKTALSNWEKITGQKLHMIDLSMTPGGDLTPYVIKVRDAGCDAVVTNHIEPGVVQWIKTADAQKVTGISWLFLSPAYTEQVAKALADTNQPVYASVEWEPFTEPNSEANKGWLASMNAAKRPLTAFSQGGYLAAQVFVEVLKKIDGPVTRGTVTSALLTMQPIGVALNGSAWVFGSGATHSPMQATKVVKLDHGTWKIATPSWVVLPPL</sequence>
<name>A0A4Q1VPM6_9BRAD</name>
<keyword evidence="2 3" id="KW-0732">Signal</keyword>
<evidence type="ECO:0000313" key="5">
    <source>
        <dbReference type="EMBL" id="RXT54222.1"/>
    </source>
</evidence>
<dbReference type="CDD" id="cd06341">
    <property type="entry name" value="PBP1_ABC_ligand_binding-like"/>
    <property type="match status" value="1"/>
</dbReference>
<evidence type="ECO:0000256" key="3">
    <source>
        <dbReference type="SAM" id="SignalP"/>
    </source>
</evidence>
<dbReference type="InterPro" id="IPR028081">
    <property type="entry name" value="Leu-bd"/>
</dbReference>
<dbReference type="Proteomes" id="UP000290819">
    <property type="component" value="Unassembled WGS sequence"/>
</dbReference>
<feature type="chain" id="PRO_5020486609" evidence="3">
    <location>
        <begin position="28"/>
        <end position="394"/>
    </location>
</feature>
<proteinExistence type="inferred from homology"/>
<feature type="domain" description="Leucine-binding protein" evidence="4">
    <location>
        <begin position="36"/>
        <end position="377"/>
    </location>
</feature>
<dbReference type="SUPFAM" id="SSF53822">
    <property type="entry name" value="Periplasmic binding protein-like I"/>
    <property type="match status" value="1"/>
</dbReference>
<dbReference type="Gene3D" id="3.40.50.2300">
    <property type="match status" value="2"/>
</dbReference>
<dbReference type="PANTHER" id="PTHR47235:SF1">
    <property type="entry name" value="BLR6548 PROTEIN"/>
    <property type="match status" value="1"/>
</dbReference>
<comment type="similarity">
    <text evidence="1">Belongs to the leucine-binding protein family.</text>
</comment>
<dbReference type="AlphaFoldDB" id="A0A4Q1VPM6"/>
<keyword evidence="6" id="KW-1185">Reference proteome</keyword>
<evidence type="ECO:0000256" key="2">
    <source>
        <dbReference type="ARBA" id="ARBA00022729"/>
    </source>
</evidence>
<protein>
    <submittedName>
        <fullName evidence="5">Branched-chain amino acid ABC transporter substrate-binding protein</fullName>
    </submittedName>
</protein>
<dbReference type="EMBL" id="MZXW01000004">
    <property type="protein sequence ID" value="RXT54222.1"/>
    <property type="molecule type" value="Genomic_DNA"/>
</dbReference>
<feature type="signal peptide" evidence="3">
    <location>
        <begin position="1"/>
        <end position="27"/>
    </location>
</feature>
<dbReference type="Pfam" id="PF13458">
    <property type="entry name" value="Peripla_BP_6"/>
    <property type="match status" value="1"/>
</dbReference>